<organism evidence="3">
    <name type="scientific">Candidatus Berkiella cookevillensis</name>
    <dbReference type="NCBI Taxonomy" id="437022"/>
    <lineage>
        <taxon>Bacteria</taxon>
        <taxon>Pseudomonadati</taxon>
        <taxon>Pseudomonadota</taxon>
        <taxon>Gammaproteobacteria</taxon>
        <taxon>Candidatus Berkiellales</taxon>
        <taxon>Candidatus Berkiellaceae</taxon>
        <taxon>Candidatus Berkiella</taxon>
    </lineage>
</organism>
<dbReference type="AlphaFoldDB" id="A0A0Q9YLG8"/>
<dbReference type="InterPro" id="IPR022838">
    <property type="entry name" value="GTP_cyclohydrolase_FolE2"/>
</dbReference>
<dbReference type="OrthoDB" id="9774824at2"/>
<dbReference type="HAMAP" id="MF_01527_B">
    <property type="entry name" value="GTP_cyclohydrol_B"/>
    <property type="match status" value="1"/>
</dbReference>
<dbReference type="EMBL" id="LKHV01000018">
    <property type="protein sequence ID" value="KRG17345.1"/>
    <property type="molecule type" value="Genomic_DNA"/>
</dbReference>
<feature type="site" description="May be catalytically important" evidence="2">
    <location>
        <position position="159"/>
    </location>
</feature>
<comment type="pathway">
    <text evidence="2">Cofactor biosynthesis; 7,8-dihydroneopterin triphosphate biosynthesis; 7,8-dihydroneopterin triphosphate from GTP: step 1/1.</text>
</comment>
<comment type="function">
    <text evidence="2">Converts GTP to 7,8-dihydroneopterin triphosphate.</text>
</comment>
<dbReference type="PATRIC" id="fig|1590042.3.peg.2474"/>
<sequence>MLRFLKLNNTFEDIQNWPDNRNISVDRVGIRGIKHPVRFEDWVEQGNIASQHLTATIDMMVNLPKDVKGTHMSRFVEILNAQEVVLSIANMPYWLDAMATKLEAQHCFFKANFDYFLTKTAPISKVKSLMDYQVTLNGVLYEGVPQTIVTVVIPVTSLCPCSKKLSKYGAHNQRSHITLTLEARPNLSLQKIIQLVESNASCELYGIVKRNDEKYITEKAYENPKFVEDMVRDVAHALSKEDTLLGYKVASENFESIHNHSAYAEIDCLTLPAMIRAL</sequence>
<comment type="catalytic activity">
    <reaction evidence="2">
        <text>GTP + H2O = 7,8-dihydroneopterin 3'-triphosphate + formate + H(+)</text>
        <dbReference type="Rhea" id="RHEA:17473"/>
        <dbReference type="ChEBI" id="CHEBI:15377"/>
        <dbReference type="ChEBI" id="CHEBI:15378"/>
        <dbReference type="ChEBI" id="CHEBI:15740"/>
        <dbReference type="ChEBI" id="CHEBI:37565"/>
        <dbReference type="ChEBI" id="CHEBI:58462"/>
        <dbReference type="EC" id="3.5.4.16"/>
    </reaction>
</comment>
<dbReference type="STRING" id="437022.CC99x_02415"/>
<evidence type="ECO:0000256" key="1">
    <source>
        <dbReference type="ARBA" id="ARBA00022801"/>
    </source>
</evidence>
<dbReference type="InterPro" id="IPR003801">
    <property type="entry name" value="GTP_cyclohydrolase_FolE2/MptA"/>
</dbReference>
<dbReference type="UniPathway" id="UPA00848">
    <property type="reaction ID" value="UER00151"/>
</dbReference>
<dbReference type="Pfam" id="PF02649">
    <property type="entry name" value="GCHY-1"/>
    <property type="match status" value="1"/>
</dbReference>
<dbReference type="GO" id="GO:0046654">
    <property type="term" value="P:tetrahydrofolate biosynthetic process"/>
    <property type="evidence" value="ECO:0007669"/>
    <property type="project" value="UniProtKB-UniRule"/>
</dbReference>
<proteinExistence type="inferred from homology"/>
<protein>
    <recommendedName>
        <fullName evidence="2">GTP cyclohydrolase FolE2</fullName>
        <ecNumber evidence="2">3.5.4.16</ecNumber>
    </recommendedName>
</protein>
<dbReference type="EC" id="3.5.4.16" evidence="2"/>
<name>A0A0Q9YLG8_9GAMM</name>
<dbReference type="PANTHER" id="PTHR36445:SF1">
    <property type="entry name" value="GTP CYCLOHYDROLASE MPTA"/>
    <property type="match status" value="1"/>
</dbReference>
<gene>
    <name evidence="2 3" type="primary">folE2</name>
    <name evidence="3" type="ORF">CC99x_02415</name>
</gene>
<evidence type="ECO:0000313" key="3">
    <source>
        <dbReference type="EMBL" id="KRG17345.1"/>
    </source>
</evidence>
<evidence type="ECO:0000256" key="2">
    <source>
        <dbReference type="HAMAP-Rule" id="MF_01527"/>
    </source>
</evidence>
<dbReference type="GO" id="GO:0003934">
    <property type="term" value="F:GTP cyclohydrolase I activity"/>
    <property type="evidence" value="ECO:0007669"/>
    <property type="project" value="UniProtKB-UniRule"/>
</dbReference>
<dbReference type="PANTHER" id="PTHR36445">
    <property type="entry name" value="GTP CYCLOHYDROLASE MPTA"/>
    <property type="match status" value="1"/>
</dbReference>
<keyword evidence="1 2" id="KW-0378">Hydrolase</keyword>
<dbReference type="NCBIfam" id="NF010200">
    <property type="entry name" value="PRK13674.1-1"/>
    <property type="match status" value="1"/>
</dbReference>
<reference evidence="3" key="1">
    <citation type="submission" date="2015-09" db="EMBL/GenBank/DDBJ databases">
        <title>Draft Genome Sequences of Two Novel Amoeba-resistant Intranuclear Bacteria, Candidatus Berkiella cookevillensis and Candidatus Berkiella aquae.</title>
        <authorList>
            <person name="Mehari Y.T."/>
            <person name="Arivett B.A."/>
            <person name="Farone A.L."/>
            <person name="Gunderson J.H."/>
            <person name="Farone M.B."/>
        </authorList>
    </citation>
    <scope>NUCLEOTIDE SEQUENCE [LARGE SCALE GENOMIC DNA]</scope>
    <source>
        <strain evidence="3">CC99</strain>
    </source>
</reference>
<comment type="similarity">
    <text evidence="2">Belongs to the GTP cyclohydrolase IV family.</text>
</comment>
<comment type="caution">
    <text evidence="3">The sequence shown here is derived from an EMBL/GenBank/DDBJ whole genome shotgun (WGS) entry which is preliminary data.</text>
</comment>
<accession>A0A0Q9YLG8</accession>
<dbReference type="Gene3D" id="3.10.270.10">
    <property type="entry name" value="Urate Oxidase"/>
    <property type="match status" value="1"/>
</dbReference>